<organism evidence="2 3">
    <name type="scientific">Cyphellophora europaea (strain CBS 101466)</name>
    <name type="common">Phialophora europaea</name>
    <dbReference type="NCBI Taxonomy" id="1220924"/>
    <lineage>
        <taxon>Eukaryota</taxon>
        <taxon>Fungi</taxon>
        <taxon>Dikarya</taxon>
        <taxon>Ascomycota</taxon>
        <taxon>Pezizomycotina</taxon>
        <taxon>Eurotiomycetes</taxon>
        <taxon>Chaetothyriomycetidae</taxon>
        <taxon>Chaetothyriales</taxon>
        <taxon>Cyphellophoraceae</taxon>
        <taxon>Cyphellophora</taxon>
    </lineage>
</organism>
<dbReference type="InParanoid" id="W2RPY2"/>
<dbReference type="Proteomes" id="UP000030752">
    <property type="component" value="Unassembled WGS sequence"/>
</dbReference>
<reference evidence="2 3" key="1">
    <citation type="submission" date="2013-03" db="EMBL/GenBank/DDBJ databases">
        <title>The Genome Sequence of Phialophora europaea CBS 101466.</title>
        <authorList>
            <consortium name="The Broad Institute Genomics Platform"/>
            <person name="Cuomo C."/>
            <person name="de Hoog S."/>
            <person name="Gorbushina A."/>
            <person name="Walker B."/>
            <person name="Young S.K."/>
            <person name="Zeng Q."/>
            <person name="Gargeya S."/>
            <person name="Fitzgerald M."/>
            <person name="Haas B."/>
            <person name="Abouelleil A."/>
            <person name="Allen A.W."/>
            <person name="Alvarado L."/>
            <person name="Arachchi H.M."/>
            <person name="Berlin A.M."/>
            <person name="Chapman S.B."/>
            <person name="Gainer-Dewar J."/>
            <person name="Goldberg J."/>
            <person name="Griggs A."/>
            <person name="Gujja S."/>
            <person name="Hansen M."/>
            <person name="Howarth C."/>
            <person name="Imamovic A."/>
            <person name="Ireland A."/>
            <person name="Larimer J."/>
            <person name="McCowan C."/>
            <person name="Murphy C."/>
            <person name="Pearson M."/>
            <person name="Poon T.W."/>
            <person name="Priest M."/>
            <person name="Roberts A."/>
            <person name="Saif S."/>
            <person name="Shea T."/>
            <person name="Sisk P."/>
            <person name="Sykes S."/>
            <person name="Wortman J."/>
            <person name="Nusbaum C."/>
            <person name="Birren B."/>
        </authorList>
    </citation>
    <scope>NUCLEOTIDE SEQUENCE [LARGE SCALE GENOMIC DNA]</scope>
    <source>
        <strain evidence="2 3">CBS 101466</strain>
    </source>
</reference>
<dbReference type="VEuPathDB" id="FungiDB:HMPREF1541_06562"/>
<dbReference type="EMBL" id="KB822722">
    <property type="protein sequence ID" value="ETN38527.1"/>
    <property type="molecule type" value="Genomic_DNA"/>
</dbReference>
<accession>W2RPY2</accession>
<keyword evidence="3" id="KW-1185">Reference proteome</keyword>
<evidence type="ECO:0000313" key="2">
    <source>
        <dbReference type="EMBL" id="ETN38527.1"/>
    </source>
</evidence>
<evidence type="ECO:0000313" key="3">
    <source>
        <dbReference type="Proteomes" id="UP000030752"/>
    </source>
</evidence>
<dbReference type="OrthoDB" id="4708870at2759"/>
<dbReference type="AlphaFoldDB" id="W2RPY2"/>
<name>W2RPY2_CYPE1</name>
<feature type="compositionally biased region" description="Polar residues" evidence="1">
    <location>
        <begin position="247"/>
        <end position="262"/>
    </location>
</feature>
<sequence>MGGNAFRDLETPRMPLHVYLAVRERLQNLLKQHFTYVATPLEAPGKKDHGDIDILLCGPITKFRPATDDSTNIEALNYKTEDIAAIIGAEHSRRIGTLDQWNFAIIWPEEVSDHPATPDQLGNTDASIRYIQVDIHILPTLQSFNWMSFMHAHGDLNMIITLTCRPKCLQISEKGFFVGIPELFKTHPKLGRVLATSDPDQVLRFLDLETERFWQHFASWDDLMDFAATCRFHNPAFISNRRDDNSEPTSSGVATPVSESKGSVSLTMPNVTALVRNMAAVVFDQIGRMLPASKIQATAPEINALTNTSSGINSSGTTSAENSAPTDALNLKPSDRKRLKTRPMYDHWISVYLPTHIDDPPRASAHLTKADVIAEAKDFFGPDFAARYDAQRISALKTTGEQKLWEALRKHIQSEANESSEVTVAMKGIKRELIGDDDMEDQAATQARAAFKELQFEDVLNWAKAEWKAVEARQRAYDKTKAETL</sequence>
<dbReference type="HOGENOM" id="CLU_032494_1_0_1"/>
<feature type="region of interest" description="Disordered" evidence="1">
    <location>
        <begin position="308"/>
        <end position="331"/>
    </location>
</feature>
<feature type="compositionally biased region" description="Low complexity" evidence="1">
    <location>
        <begin position="308"/>
        <end position="319"/>
    </location>
</feature>
<dbReference type="eggNOG" id="ENOG502S1AX">
    <property type="taxonomic scope" value="Eukaryota"/>
</dbReference>
<protein>
    <submittedName>
        <fullName evidence="2">Uncharacterized protein</fullName>
    </submittedName>
</protein>
<dbReference type="RefSeq" id="XP_008719116.1">
    <property type="nucleotide sequence ID" value="XM_008720894.1"/>
</dbReference>
<evidence type="ECO:0000256" key="1">
    <source>
        <dbReference type="SAM" id="MobiDB-lite"/>
    </source>
</evidence>
<dbReference type="STRING" id="1220924.W2RPY2"/>
<dbReference type="GeneID" id="19973901"/>
<proteinExistence type="predicted"/>
<gene>
    <name evidence="2" type="ORF">HMPREF1541_06562</name>
</gene>
<feature type="region of interest" description="Disordered" evidence="1">
    <location>
        <begin position="238"/>
        <end position="262"/>
    </location>
</feature>